<reference evidence="3 4" key="1">
    <citation type="submission" date="2023-09" db="EMBL/GenBank/DDBJ databases">
        <authorList>
            <person name="Rey-Velasco X."/>
        </authorList>
    </citation>
    <scope>NUCLEOTIDE SEQUENCE [LARGE SCALE GENOMIC DNA]</scope>
    <source>
        <strain evidence="3 4">W409</strain>
    </source>
</reference>
<dbReference type="RefSeq" id="WP_311360685.1">
    <property type="nucleotide sequence ID" value="NZ_JAVRIE010000001.1"/>
</dbReference>
<dbReference type="PANTHER" id="PTHR38109">
    <property type="entry name" value="PROTEIN YCGL"/>
    <property type="match status" value="1"/>
</dbReference>
<organism evidence="3 4">
    <name type="scientific">Brumicola blandensis</name>
    <dbReference type="NCBI Taxonomy" id="3075611"/>
    <lineage>
        <taxon>Bacteria</taxon>
        <taxon>Pseudomonadati</taxon>
        <taxon>Pseudomonadota</taxon>
        <taxon>Gammaproteobacteria</taxon>
        <taxon>Alteromonadales</taxon>
        <taxon>Alteromonadaceae</taxon>
        <taxon>Brumicola</taxon>
    </lineage>
</organism>
<dbReference type="PROSITE" id="PS51648">
    <property type="entry name" value="YCGL"/>
    <property type="match status" value="1"/>
</dbReference>
<protein>
    <recommendedName>
        <fullName evidence="1">YcgL domain-containing protein RM544_05170</fullName>
    </recommendedName>
</protein>
<dbReference type="Proteomes" id="UP001249020">
    <property type="component" value="Unassembled WGS sequence"/>
</dbReference>
<dbReference type="EMBL" id="JAVRIE010000001">
    <property type="protein sequence ID" value="MDT0581918.1"/>
    <property type="molecule type" value="Genomic_DNA"/>
</dbReference>
<dbReference type="AlphaFoldDB" id="A0AAW8R161"/>
<evidence type="ECO:0000259" key="2">
    <source>
        <dbReference type="PROSITE" id="PS51648"/>
    </source>
</evidence>
<dbReference type="InterPro" id="IPR027354">
    <property type="entry name" value="YcgL_dom"/>
</dbReference>
<feature type="domain" description="YcgL" evidence="2">
    <location>
        <begin position="1"/>
        <end position="85"/>
    </location>
</feature>
<evidence type="ECO:0000313" key="3">
    <source>
        <dbReference type="EMBL" id="MDT0581918.1"/>
    </source>
</evidence>
<name>A0AAW8R161_9ALTE</name>
<dbReference type="Gene3D" id="3.10.510.20">
    <property type="entry name" value="YcgL domain"/>
    <property type="match status" value="1"/>
</dbReference>
<proteinExistence type="inferred from homology"/>
<dbReference type="HAMAP" id="MF_01866">
    <property type="entry name" value="UPF0745"/>
    <property type="match status" value="1"/>
</dbReference>
<sequence>MLCAVYKSSKKADTYLYTPKKADFSDVPQALLDMFGKPIFVMLIPMHKDRKIGPIDTKQLADALKEKGFYLQLPPTEDSLLVKHRRQKGLSDQPDKKF</sequence>
<comment type="caution">
    <text evidence="3">The sequence shown here is derived from an EMBL/GenBank/DDBJ whole genome shotgun (WGS) entry which is preliminary data.</text>
</comment>
<dbReference type="InterPro" id="IPR038068">
    <property type="entry name" value="YcgL-like_sf"/>
</dbReference>
<gene>
    <name evidence="3" type="ORF">RM544_05170</name>
</gene>
<evidence type="ECO:0000256" key="1">
    <source>
        <dbReference type="HAMAP-Rule" id="MF_01866"/>
    </source>
</evidence>
<dbReference type="Pfam" id="PF05166">
    <property type="entry name" value="YcgL"/>
    <property type="match status" value="1"/>
</dbReference>
<keyword evidence="4" id="KW-1185">Reference proteome</keyword>
<dbReference type="SUPFAM" id="SSF160191">
    <property type="entry name" value="YcgL-like"/>
    <property type="match status" value="1"/>
</dbReference>
<accession>A0AAW8R161</accession>
<dbReference type="PANTHER" id="PTHR38109:SF1">
    <property type="entry name" value="PROTEIN YCGL"/>
    <property type="match status" value="1"/>
</dbReference>
<evidence type="ECO:0000313" key="4">
    <source>
        <dbReference type="Proteomes" id="UP001249020"/>
    </source>
</evidence>